<dbReference type="KEGG" id="fcy:FRACYDRAFT_269789"/>
<gene>
    <name evidence="3" type="ORF">FRACYDRAFT_269789</name>
</gene>
<keyword evidence="4" id="KW-1185">Reference proteome</keyword>
<dbReference type="AlphaFoldDB" id="A0A1E7F5T7"/>
<evidence type="ECO:0000313" key="4">
    <source>
        <dbReference type="Proteomes" id="UP000095751"/>
    </source>
</evidence>
<feature type="transmembrane region" description="Helical" evidence="1">
    <location>
        <begin position="79"/>
        <end position="103"/>
    </location>
</feature>
<keyword evidence="1" id="KW-0472">Membrane</keyword>
<feature type="chain" id="PRO_5009192696" evidence="2">
    <location>
        <begin position="25"/>
        <end position="105"/>
    </location>
</feature>
<protein>
    <submittedName>
        <fullName evidence="3">Uncharacterized protein</fullName>
    </submittedName>
</protein>
<name>A0A1E7F5T7_9STRA</name>
<evidence type="ECO:0000256" key="2">
    <source>
        <dbReference type="SAM" id="SignalP"/>
    </source>
</evidence>
<dbReference type="EMBL" id="KV784361">
    <property type="protein sequence ID" value="OEU13365.1"/>
    <property type="molecule type" value="Genomic_DNA"/>
</dbReference>
<keyword evidence="2" id="KW-0732">Signal</keyword>
<keyword evidence="1" id="KW-0812">Transmembrane</keyword>
<evidence type="ECO:0000313" key="3">
    <source>
        <dbReference type="EMBL" id="OEU13365.1"/>
    </source>
</evidence>
<organism evidence="3 4">
    <name type="scientific">Fragilariopsis cylindrus CCMP1102</name>
    <dbReference type="NCBI Taxonomy" id="635003"/>
    <lineage>
        <taxon>Eukaryota</taxon>
        <taxon>Sar</taxon>
        <taxon>Stramenopiles</taxon>
        <taxon>Ochrophyta</taxon>
        <taxon>Bacillariophyta</taxon>
        <taxon>Bacillariophyceae</taxon>
        <taxon>Bacillariophycidae</taxon>
        <taxon>Bacillariales</taxon>
        <taxon>Bacillariaceae</taxon>
        <taxon>Fragilariopsis</taxon>
    </lineage>
</organism>
<accession>A0A1E7F5T7</accession>
<feature type="signal peptide" evidence="2">
    <location>
        <begin position="1"/>
        <end position="24"/>
    </location>
</feature>
<proteinExistence type="predicted"/>
<dbReference type="OrthoDB" id="196545at2759"/>
<keyword evidence="1" id="KW-1133">Transmembrane helix</keyword>
<sequence length="105" mass="11049">MSPIRSICVLLITAVAFLASESVAFAPVSSQISSHATSRATKPLMGLLDGEGERPSITRENEGEFFSTNTDKMSDEEKIPIALAGLAGISLPFIFGMVALYAAQG</sequence>
<reference evidence="3 4" key="1">
    <citation type="submission" date="2016-09" db="EMBL/GenBank/DDBJ databases">
        <title>Extensive genetic diversity and differential bi-allelic expression allows diatom success in the polar Southern Ocean.</title>
        <authorList>
            <consortium name="DOE Joint Genome Institute"/>
            <person name="Mock T."/>
            <person name="Otillar R.P."/>
            <person name="Strauss J."/>
            <person name="Dupont C."/>
            <person name="Frickenhaus S."/>
            <person name="Maumus F."/>
            <person name="Mcmullan M."/>
            <person name="Sanges R."/>
            <person name="Schmutz J."/>
            <person name="Toseland A."/>
            <person name="Valas R."/>
            <person name="Veluchamy A."/>
            <person name="Ward B.J."/>
            <person name="Allen A."/>
            <person name="Barry K."/>
            <person name="Falciatore A."/>
            <person name="Ferrante M."/>
            <person name="Fortunato A.E."/>
            <person name="Gloeckner G."/>
            <person name="Gruber A."/>
            <person name="Hipkin R."/>
            <person name="Janech M."/>
            <person name="Kroth P."/>
            <person name="Leese F."/>
            <person name="Lindquist E."/>
            <person name="Lyon B.R."/>
            <person name="Martin J."/>
            <person name="Mayer C."/>
            <person name="Parker M."/>
            <person name="Quesneville H."/>
            <person name="Raymond J."/>
            <person name="Uhlig C."/>
            <person name="Valentin K.U."/>
            <person name="Worden A.Z."/>
            <person name="Armbrust E.V."/>
            <person name="Bowler C."/>
            <person name="Green B."/>
            <person name="Moulton V."/>
            <person name="Van Oosterhout C."/>
            <person name="Grigoriev I."/>
        </authorList>
    </citation>
    <scope>NUCLEOTIDE SEQUENCE [LARGE SCALE GENOMIC DNA]</scope>
    <source>
        <strain evidence="3 4">CCMP1102</strain>
    </source>
</reference>
<dbReference type="InParanoid" id="A0A1E7F5T7"/>
<evidence type="ECO:0000256" key="1">
    <source>
        <dbReference type="SAM" id="Phobius"/>
    </source>
</evidence>
<dbReference type="Proteomes" id="UP000095751">
    <property type="component" value="Unassembled WGS sequence"/>
</dbReference>